<sequence length="73" mass="7885">MTVRGIPEGVHDYLRDRAKSNGRSLEAEVRAILVNAYVCSQTGGFGQRLRQRFVESGVLGDELSTNGSSDEGA</sequence>
<dbReference type="InterPro" id="IPR010985">
    <property type="entry name" value="Ribbon_hlx_hlx"/>
</dbReference>
<dbReference type="InterPro" id="IPR013321">
    <property type="entry name" value="Arc_rbn_hlx_hlx"/>
</dbReference>
<protein>
    <submittedName>
        <fullName evidence="2">Plasmid stabilization protein</fullName>
    </submittedName>
</protein>
<dbReference type="Pfam" id="PF22513">
    <property type="entry name" value="FitA-like_RHH"/>
    <property type="match status" value="1"/>
</dbReference>
<name>A0A3D8PCJ4_9RHOB</name>
<comment type="caution">
    <text evidence="2">The sequence shown here is derived from an EMBL/GenBank/DDBJ whole genome shotgun (WGS) entry which is preliminary data.</text>
</comment>
<evidence type="ECO:0000313" key="2">
    <source>
        <dbReference type="EMBL" id="RDW13790.1"/>
    </source>
</evidence>
<reference evidence="2 3" key="1">
    <citation type="submission" date="2018-05" db="EMBL/GenBank/DDBJ databases">
        <title>Whole genome sequencing of Paracoccus thiocyanatus SST.</title>
        <authorList>
            <person name="Ghosh W."/>
            <person name="Rameez M.J."/>
            <person name="Roy C."/>
        </authorList>
    </citation>
    <scope>NUCLEOTIDE SEQUENCE [LARGE SCALE GENOMIC DNA]</scope>
    <source>
        <strain evidence="2 3">SST</strain>
    </source>
</reference>
<proteinExistence type="predicted"/>
<dbReference type="SUPFAM" id="SSF47598">
    <property type="entry name" value="Ribbon-helix-helix"/>
    <property type="match status" value="1"/>
</dbReference>
<evidence type="ECO:0000313" key="3">
    <source>
        <dbReference type="Proteomes" id="UP000256679"/>
    </source>
</evidence>
<accession>A0A3D8PCJ4</accession>
<dbReference type="Proteomes" id="UP000256679">
    <property type="component" value="Unassembled WGS sequence"/>
</dbReference>
<gene>
    <name evidence="2" type="ORF">DIE28_06250</name>
</gene>
<keyword evidence="3" id="KW-1185">Reference proteome</keyword>
<dbReference type="EMBL" id="QFCQ01000023">
    <property type="protein sequence ID" value="RDW13790.1"/>
    <property type="molecule type" value="Genomic_DNA"/>
</dbReference>
<dbReference type="InterPro" id="IPR053853">
    <property type="entry name" value="FitA-like_RHH"/>
</dbReference>
<evidence type="ECO:0000259" key="1">
    <source>
        <dbReference type="Pfam" id="PF22513"/>
    </source>
</evidence>
<dbReference type="GO" id="GO:0006355">
    <property type="term" value="P:regulation of DNA-templated transcription"/>
    <property type="evidence" value="ECO:0007669"/>
    <property type="project" value="InterPro"/>
</dbReference>
<feature type="domain" description="Antitoxin FitA-like ribbon-helix-helix" evidence="1">
    <location>
        <begin position="1"/>
        <end position="36"/>
    </location>
</feature>
<organism evidence="2 3">
    <name type="scientific">Paracoccus thiocyanatus</name>
    <dbReference type="NCBI Taxonomy" id="34006"/>
    <lineage>
        <taxon>Bacteria</taxon>
        <taxon>Pseudomonadati</taxon>
        <taxon>Pseudomonadota</taxon>
        <taxon>Alphaproteobacteria</taxon>
        <taxon>Rhodobacterales</taxon>
        <taxon>Paracoccaceae</taxon>
        <taxon>Paracoccus</taxon>
    </lineage>
</organism>
<dbReference type="AlphaFoldDB" id="A0A3D8PCJ4"/>
<dbReference type="RefSeq" id="WP_115755217.1">
    <property type="nucleotide sequence ID" value="NZ_QFCQ01000023.1"/>
</dbReference>
<dbReference type="Gene3D" id="1.10.1220.10">
    <property type="entry name" value="Met repressor-like"/>
    <property type="match status" value="1"/>
</dbReference>